<evidence type="ECO:0000313" key="4">
    <source>
        <dbReference type="Proteomes" id="UP001316803"/>
    </source>
</evidence>
<dbReference type="PANTHER" id="PTHR47052:SF3">
    <property type="entry name" value="INGRESSION PROTEIN 1"/>
    <property type="match status" value="1"/>
</dbReference>
<dbReference type="PROSITE" id="PS50004">
    <property type="entry name" value="C2"/>
    <property type="match status" value="1"/>
</dbReference>
<keyword evidence="4" id="KW-1185">Reference proteome</keyword>
<feature type="compositionally biased region" description="Polar residues" evidence="1">
    <location>
        <begin position="866"/>
        <end position="878"/>
    </location>
</feature>
<feature type="compositionally biased region" description="Basic and acidic residues" evidence="1">
    <location>
        <begin position="672"/>
        <end position="683"/>
    </location>
</feature>
<dbReference type="Pfam" id="PF00168">
    <property type="entry name" value="C2"/>
    <property type="match status" value="1"/>
</dbReference>
<feature type="compositionally biased region" description="Basic and acidic residues" evidence="1">
    <location>
        <begin position="880"/>
        <end position="896"/>
    </location>
</feature>
<feature type="compositionally biased region" description="Low complexity" evidence="1">
    <location>
        <begin position="780"/>
        <end position="797"/>
    </location>
</feature>
<feature type="compositionally biased region" description="Polar residues" evidence="1">
    <location>
        <begin position="837"/>
        <end position="848"/>
    </location>
</feature>
<protein>
    <recommendedName>
        <fullName evidence="2">C2 domain-containing protein</fullName>
    </recommendedName>
</protein>
<feature type="compositionally biased region" description="Basic and acidic residues" evidence="1">
    <location>
        <begin position="153"/>
        <end position="165"/>
    </location>
</feature>
<dbReference type="EMBL" id="JAKLMC020000002">
    <property type="protein sequence ID" value="KAK5957920.1"/>
    <property type="molecule type" value="Genomic_DNA"/>
</dbReference>
<dbReference type="CDD" id="cd08681">
    <property type="entry name" value="C2_fungal_Inn1p-like"/>
    <property type="match status" value="1"/>
</dbReference>
<feature type="compositionally biased region" description="Polar residues" evidence="1">
    <location>
        <begin position="288"/>
        <end position="299"/>
    </location>
</feature>
<dbReference type="Proteomes" id="UP001316803">
    <property type="component" value="Unassembled WGS sequence"/>
</dbReference>
<evidence type="ECO:0000256" key="1">
    <source>
        <dbReference type="SAM" id="MobiDB-lite"/>
    </source>
</evidence>
<feature type="region of interest" description="Disordered" evidence="1">
    <location>
        <begin position="943"/>
        <end position="962"/>
    </location>
</feature>
<feature type="region of interest" description="Disordered" evidence="1">
    <location>
        <begin position="153"/>
        <end position="850"/>
    </location>
</feature>
<feature type="compositionally biased region" description="Basic and acidic residues" evidence="1">
    <location>
        <begin position="903"/>
        <end position="915"/>
    </location>
</feature>
<dbReference type="InterPro" id="IPR000008">
    <property type="entry name" value="C2_dom"/>
</dbReference>
<dbReference type="SUPFAM" id="SSF49562">
    <property type="entry name" value="C2 domain (Calcium/lipid-binding domain, CaLB)"/>
    <property type="match status" value="1"/>
</dbReference>
<dbReference type="SMART" id="SM00239">
    <property type="entry name" value="C2"/>
    <property type="match status" value="1"/>
</dbReference>
<feature type="compositionally biased region" description="Low complexity" evidence="1">
    <location>
        <begin position="540"/>
        <end position="553"/>
    </location>
</feature>
<evidence type="ECO:0000259" key="2">
    <source>
        <dbReference type="PROSITE" id="PS50004"/>
    </source>
</evidence>
<reference evidence="3 4" key="1">
    <citation type="submission" date="2022-12" db="EMBL/GenBank/DDBJ databases">
        <title>Genomic features and morphological characterization of a novel Knufia sp. strain isolated from spacecraft assembly facility.</title>
        <authorList>
            <person name="Teixeira M."/>
            <person name="Chander A.M."/>
            <person name="Stajich J.E."/>
            <person name="Venkateswaran K."/>
        </authorList>
    </citation>
    <scope>NUCLEOTIDE SEQUENCE [LARGE SCALE GENOMIC DNA]</scope>
    <source>
        <strain evidence="3 4">FJI-L2-BK-P2</strain>
    </source>
</reference>
<comment type="caution">
    <text evidence="3">The sequence shown here is derived from an EMBL/GenBank/DDBJ whole genome shotgun (WGS) entry which is preliminary data.</text>
</comment>
<dbReference type="InterPro" id="IPR035892">
    <property type="entry name" value="C2_domain_sf"/>
</dbReference>
<dbReference type="InterPro" id="IPR052981">
    <property type="entry name" value="Ingression_C2_domain"/>
</dbReference>
<gene>
    <name evidence="3" type="ORF">OHC33_001110</name>
</gene>
<proteinExistence type="predicted"/>
<dbReference type="PANTHER" id="PTHR47052">
    <property type="entry name" value="CONSERVED SERINE PROLINE-RICH PROTEIN (AFU_ORTHOLOGUE AFUA_2G01790)"/>
    <property type="match status" value="1"/>
</dbReference>
<dbReference type="AlphaFoldDB" id="A0AAN8IBZ6"/>
<sequence>MAILKSKQPRAGHAAGIFCDMTLDGPAIGTLVAVVDRAKNLPNRKTMGKQDPYCAMRLAKWAKKTDTDRRGGQTPKWDQELRFDVHDSPDYYKLKCSIFNDDKKTELIGEGWIDLVDVIKPGGGQSDSWHPLTFKGKYAGDIRIELTYYDTREQPQEKKKTRERSLQPAESVSGSDISLPASRSLGPREIKRRPLPQSPGGSVLAQSSPAPLEQAAPQKPPKVAHDEQQQHNQQQIHAPVATRPRGRSESPLPPQQPQELYYDEPEQYEQVQPDERQHEYLQRHHRTQSMPIQQHQQPWQLPLGRQHRDYQSESHNQYDIGPEPRRERQLEYMPAHADTNSAYPGEDEIWQQPQRPQSVHMHSEPVTPQHPSPAHRPTPTSSNSDSQLVQYHHQRRLENTPTRTPAYADSPLRQSMSQQEVYAHAPQTDAPPPLPPKHRDTTPRKPRSEYPPSAYIPQPLRIGQKRSSVSDRSPLQALEDGYDSHKDEYEPSPHTPQSQPQSQRHSIYAPTPQQYEQPQQQLELYNRRSTYDIQPHAMDPQPSQQRSMQRSRQNSYEIRNLGPVSRMAEQTQPYMPHDGYQTGYDDALQPTVEDAPPSPGLPPTVARKAVGASPKKLNTMPFGPDCYDVLNPGTSPVTNERTRFETPEQSKESQRLKEVEKIRELGPIIGNDGREIDPSDHLPADTWAPEPERKNRKPEHVIHIRSKNDGRPQGARASPVVIRHHGNSASGHSSPAPATPQPTSSPAARGTPNSFIGGRNRLQEAMPAAARPLPNQPYGSQAAAAISSPALASSPQQGHYDEQRYDQPPPTNRRPSYDNRLSNHMNRPPLSEYQVPVGNSYTPRSTSYDDYGDQQKALQYIPTKQPPQVYNAYSSPAVQNDRRGSYDPRDTYESRGRSNSYDARSDYSYENHVSHEPAPQQPQQQQRHYDDPLAAEMSMIDIGPSRNSYHQGSMGRSMVRRW</sequence>
<feature type="compositionally biased region" description="Basic and acidic residues" evidence="1">
    <location>
        <begin position="482"/>
        <end position="491"/>
    </location>
</feature>
<feature type="compositionally biased region" description="Basic and acidic residues" evidence="1">
    <location>
        <begin position="640"/>
        <end position="664"/>
    </location>
</feature>
<feature type="compositionally biased region" description="Low complexity" evidence="1">
    <location>
        <begin position="495"/>
        <end position="524"/>
    </location>
</feature>
<name>A0AAN8IBZ6_9EURO</name>
<feature type="region of interest" description="Disordered" evidence="1">
    <location>
        <begin position="862"/>
        <end position="929"/>
    </location>
</feature>
<feature type="compositionally biased region" description="Low complexity" evidence="1">
    <location>
        <begin position="733"/>
        <end position="748"/>
    </location>
</feature>
<organism evidence="3 4">
    <name type="scientific">Knufia fluminis</name>
    <dbReference type="NCBI Taxonomy" id="191047"/>
    <lineage>
        <taxon>Eukaryota</taxon>
        <taxon>Fungi</taxon>
        <taxon>Dikarya</taxon>
        <taxon>Ascomycota</taxon>
        <taxon>Pezizomycotina</taxon>
        <taxon>Eurotiomycetes</taxon>
        <taxon>Chaetothyriomycetidae</taxon>
        <taxon>Chaetothyriales</taxon>
        <taxon>Trichomeriaceae</taxon>
        <taxon>Knufia</taxon>
    </lineage>
</organism>
<dbReference type="Gene3D" id="2.60.40.150">
    <property type="entry name" value="C2 domain"/>
    <property type="match status" value="1"/>
</dbReference>
<accession>A0AAN8IBZ6</accession>
<feature type="compositionally biased region" description="Polar residues" evidence="1">
    <location>
        <begin position="378"/>
        <end position="389"/>
    </location>
</feature>
<evidence type="ECO:0000313" key="3">
    <source>
        <dbReference type="EMBL" id="KAK5957920.1"/>
    </source>
</evidence>
<feature type="compositionally biased region" description="Basic and acidic residues" evidence="1">
    <location>
        <begin position="273"/>
        <end position="282"/>
    </location>
</feature>
<feature type="domain" description="C2" evidence="2">
    <location>
        <begin position="9"/>
        <end position="130"/>
    </location>
</feature>
<feature type="compositionally biased region" description="Basic and acidic residues" evidence="1">
    <location>
        <begin position="690"/>
        <end position="710"/>
    </location>
</feature>
<feature type="compositionally biased region" description="Basic and acidic residues" evidence="1">
    <location>
        <begin position="437"/>
        <end position="448"/>
    </location>
</feature>
<dbReference type="InterPro" id="IPR037791">
    <property type="entry name" value="C2_fungal_Inn1"/>
</dbReference>